<dbReference type="InterPro" id="IPR032466">
    <property type="entry name" value="Metal_Hydrolase"/>
</dbReference>
<keyword evidence="2" id="KW-1185">Reference proteome</keyword>
<organism evidence="1 2">
    <name type="scientific">Amycolatopsis acidicola</name>
    <dbReference type="NCBI Taxonomy" id="2596893"/>
    <lineage>
        <taxon>Bacteria</taxon>
        <taxon>Bacillati</taxon>
        <taxon>Actinomycetota</taxon>
        <taxon>Actinomycetes</taxon>
        <taxon>Pseudonocardiales</taxon>
        <taxon>Pseudonocardiaceae</taxon>
        <taxon>Amycolatopsis</taxon>
    </lineage>
</organism>
<dbReference type="InterPro" id="IPR046249">
    <property type="entry name" value="DUF6282"/>
</dbReference>
<evidence type="ECO:0000313" key="2">
    <source>
        <dbReference type="Proteomes" id="UP000319769"/>
    </source>
</evidence>
<dbReference type="AlphaFoldDB" id="A0A5N0VA37"/>
<dbReference type="RefSeq" id="WP_144757013.1">
    <property type="nucleotide sequence ID" value="NZ_VMNW02000010.1"/>
</dbReference>
<dbReference type="Proteomes" id="UP000319769">
    <property type="component" value="Unassembled WGS sequence"/>
</dbReference>
<dbReference type="EMBL" id="VMNW02000010">
    <property type="protein sequence ID" value="KAA9163226.1"/>
    <property type="molecule type" value="Genomic_DNA"/>
</dbReference>
<sequence>MTGFQIENSIDLHCHFRPDHLGGQAIENGVDCRTGTSPIESAKAAIASGQAGAVLKSHSFASTALVSALNEIFPELRLFSGICTDYISGGLNIDAVDAALRMGAKIVWLPTLHSVNDIEGGNITGHPGPGIAVIDEAGKPVDDVHQIFELVRQHDAILATGHTSAAEHYGVIREFARRGKVLVTHAGEPAAGPKLTAAQCVELADLGATIEFTAMLCHDGVAGATAKSPLQAAEMIYAVGAGRCVLATDYGFMKGIPDPVPGFANFLERLWSEGEVAEKDLVHMASRKPAELLGISV</sequence>
<dbReference type="SUPFAM" id="SSF51556">
    <property type="entry name" value="Metallo-dependent hydrolases"/>
    <property type="match status" value="1"/>
</dbReference>
<reference evidence="1" key="1">
    <citation type="submission" date="2019-09" db="EMBL/GenBank/DDBJ databases">
        <authorList>
            <person name="Teo W.F.A."/>
            <person name="Duangmal K."/>
        </authorList>
    </citation>
    <scope>NUCLEOTIDE SEQUENCE [LARGE SCALE GENOMIC DNA]</scope>
    <source>
        <strain evidence="1">K81G1</strain>
    </source>
</reference>
<dbReference type="Pfam" id="PF19799">
    <property type="entry name" value="DUF6282"/>
    <property type="match status" value="1"/>
</dbReference>
<gene>
    <name evidence="1" type="ORF">FPZ12_009490</name>
</gene>
<comment type="caution">
    <text evidence="1">The sequence shown here is derived from an EMBL/GenBank/DDBJ whole genome shotgun (WGS) entry which is preliminary data.</text>
</comment>
<dbReference type="OrthoDB" id="9789440at2"/>
<name>A0A5N0VA37_9PSEU</name>
<evidence type="ECO:0000313" key="1">
    <source>
        <dbReference type="EMBL" id="KAA9163226.1"/>
    </source>
</evidence>
<proteinExistence type="predicted"/>
<evidence type="ECO:0008006" key="3">
    <source>
        <dbReference type="Google" id="ProtNLM"/>
    </source>
</evidence>
<protein>
    <recommendedName>
        <fullName evidence="3">Amidohydrolase family protein</fullName>
    </recommendedName>
</protein>
<accession>A0A5N0VA37</accession>